<dbReference type="OrthoDB" id="6400183at2"/>
<evidence type="ECO:0008006" key="4">
    <source>
        <dbReference type="Google" id="ProtNLM"/>
    </source>
</evidence>
<evidence type="ECO:0000313" key="2">
    <source>
        <dbReference type="EMBL" id="GGI04771.1"/>
    </source>
</evidence>
<keyword evidence="3" id="KW-1185">Reference proteome</keyword>
<feature type="transmembrane region" description="Helical" evidence="1">
    <location>
        <begin position="5"/>
        <end position="29"/>
    </location>
</feature>
<feature type="transmembrane region" description="Helical" evidence="1">
    <location>
        <begin position="98"/>
        <end position="123"/>
    </location>
</feature>
<dbReference type="Pfam" id="PF06695">
    <property type="entry name" value="Sm_multidrug_ex"/>
    <property type="match status" value="1"/>
</dbReference>
<name>A0A8J3A8V1_9ACTN</name>
<protein>
    <recommendedName>
        <fullName evidence="4">Small multi-drug export protein</fullName>
    </recommendedName>
</protein>
<organism evidence="2 3">
    <name type="scientific">Egicoccus halophilus</name>
    <dbReference type="NCBI Taxonomy" id="1670830"/>
    <lineage>
        <taxon>Bacteria</taxon>
        <taxon>Bacillati</taxon>
        <taxon>Actinomycetota</taxon>
        <taxon>Nitriliruptoria</taxon>
        <taxon>Egicoccales</taxon>
        <taxon>Egicoccaceae</taxon>
        <taxon>Egicoccus</taxon>
    </lineage>
</organism>
<keyword evidence="1" id="KW-0812">Transmembrane</keyword>
<feature type="transmembrane region" description="Helical" evidence="1">
    <location>
        <begin position="129"/>
        <end position="151"/>
    </location>
</feature>
<evidence type="ECO:0000313" key="3">
    <source>
        <dbReference type="Proteomes" id="UP000650511"/>
    </source>
</evidence>
<comment type="caution">
    <text evidence="2">The sequence shown here is derived from an EMBL/GenBank/DDBJ whole genome shotgun (WGS) entry which is preliminary data.</text>
</comment>
<keyword evidence="1" id="KW-0472">Membrane</keyword>
<accession>A0A8J3A8V1</accession>
<reference evidence="2" key="1">
    <citation type="journal article" date="2014" name="Int. J. Syst. Evol. Microbiol.">
        <title>Complete genome sequence of Corynebacterium casei LMG S-19264T (=DSM 44701T), isolated from a smear-ripened cheese.</title>
        <authorList>
            <consortium name="US DOE Joint Genome Institute (JGI-PGF)"/>
            <person name="Walter F."/>
            <person name="Albersmeier A."/>
            <person name="Kalinowski J."/>
            <person name="Ruckert C."/>
        </authorList>
    </citation>
    <scope>NUCLEOTIDE SEQUENCE</scope>
    <source>
        <strain evidence="2">CGMCC 1.14988</strain>
    </source>
</reference>
<feature type="transmembrane region" description="Helical" evidence="1">
    <location>
        <begin position="35"/>
        <end position="55"/>
    </location>
</feature>
<dbReference type="RefSeq" id="WP_130649777.1">
    <property type="nucleotide sequence ID" value="NZ_BMHA01000003.1"/>
</dbReference>
<proteinExistence type="predicted"/>
<sequence length="180" mass="18644">MSTLLVYLGVFVAAAIPWLEVLLVVPAGIVAGLPTVPVVVVAAAGNAATLLPLVFGGDRLRAWWRARRGRDDARPTAPEDDGGGRIGRARQLFERYGLPGLAAVGPLLTGVHVAAVVALAAGARRRPTAVWLVAGLAVWAVLAAVATELGLETLVDRESLPSLPGVGQANFSTMWSTQAV</sequence>
<dbReference type="EMBL" id="BMHA01000003">
    <property type="protein sequence ID" value="GGI04771.1"/>
    <property type="molecule type" value="Genomic_DNA"/>
</dbReference>
<keyword evidence="1" id="KW-1133">Transmembrane helix</keyword>
<dbReference type="InterPro" id="IPR009577">
    <property type="entry name" value="Sm_multidrug_ex"/>
</dbReference>
<evidence type="ECO:0000256" key="1">
    <source>
        <dbReference type="SAM" id="Phobius"/>
    </source>
</evidence>
<gene>
    <name evidence="2" type="ORF">GCM10011354_10760</name>
</gene>
<dbReference type="Proteomes" id="UP000650511">
    <property type="component" value="Unassembled WGS sequence"/>
</dbReference>
<reference evidence="2" key="2">
    <citation type="submission" date="2020-09" db="EMBL/GenBank/DDBJ databases">
        <authorList>
            <person name="Sun Q."/>
            <person name="Zhou Y."/>
        </authorList>
    </citation>
    <scope>NUCLEOTIDE SEQUENCE</scope>
    <source>
        <strain evidence="2">CGMCC 1.14988</strain>
    </source>
</reference>
<dbReference type="AlphaFoldDB" id="A0A8J3A8V1"/>